<dbReference type="EMBL" id="JASBNA010000001">
    <property type="protein sequence ID" value="KAK7696292.1"/>
    <property type="molecule type" value="Genomic_DNA"/>
</dbReference>
<evidence type="ECO:0000313" key="1">
    <source>
        <dbReference type="EMBL" id="KAK7696292.1"/>
    </source>
</evidence>
<gene>
    <name evidence="1" type="ORF">QCA50_000946</name>
</gene>
<accession>A0AAW0GU72</accession>
<keyword evidence="2" id="KW-1185">Reference proteome</keyword>
<comment type="caution">
    <text evidence="1">The sequence shown here is derived from an EMBL/GenBank/DDBJ whole genome shotgun (WGS) entry which is preliminary data.</text>
</comment>
<dbReference type="AlphaFoldDB" id="A0AAW0GU72"/>
<organism evidence="1 2">
    <name type="scientific">Cerrena zonata</name>
    <dbReference type="NCBI Taxonomy" id="2478898"/>
    <lineage>
        <taxon>Eukaryota</taxon>
        <taxon>Fungi</taxon>
        <taxon>Dikarya</taxon>
        <taxon>Basidiomycota</taxon>
        <taxon>Agaricomycotina</taxon>
        <taxon>Agaricomycetes</taxon>
        <taxon>Polyporales</taxon>
        <taxon>Cerrenaceae</taxon>
        <taxon>Cerrena</taxon>
    </lineage>
</organism>
<dbReference type="InterPro" id="IPR016024">
    <property type="entry name" value="ARM-type_fold"/>
</dbReference>
<proteinExistence type="predicted"/>
<evidence type="ECO:0000313" key="2">
    <source>
        <dbReference type="Proteomes" id="UP001385951"/>
    </source>
</evidence>
<name>A0AAW0GU72_9APHY</name>
<dbReference type="Proteomes" id="UP001385951">
    <property type="component" value="Unassembled WGS sequence"/>
</dbReference>
<dbReference type="SUPFAM" id="SSF48371">
    <property type="entry name" value="ARM repeat"/>
    <property type="match status" value="1"/>
</dbReference>
<reference evidence="1 2" key="1">
    <citation type="submission" date="2022-09" db="EMBL/GenBank/DDBJ databases">
        <authorList>
            <person name="Palmer J.M."/>
        </authorList>
    </citation>
    <scope>NUCLEOTIDE SEQUENCE [LARGE SCALE GENOMIC DNA]</scope>
    <source>
        <strain evidence="1 2">DSM 7382</strain>
    </source>
</reference>
<evidence type="ECO:0008006" key="3">
    <source>
        <dbReference type="Google" id="ProtNLM"/>
    </source>
</evidence>
<protein>
    <recommendedName>
        <fullName evidence="3">Virilizer N-terminal domain-containing protein</fullName>
    </recommendedName>
</protein>
<sequence length="1211" mass="133675">MSTLLQWCTLESQGPSGLAAVRFPDAVHIHTINIFPTDSRPFQNNKDIVARTEPEAFFLELYFNYYPIAAPGSKEKPKPTNALIPTTLAYAGGQMSFSVGMGKETATRLMIVGGSFEAVSMAIYGEYAKETSPLADTYVPKNIMPSEPPPIAKALDPSMARDPTQLARQLLNLIPNAPPLSLIIRLMFCLKVPNDDDWDMPDFPYLYPSLDQDPATFDLEQAKTLTKRPIAEDTKPQQMQQFADMLATVISNSREDQDPSYVAKLVAKILKKVSSQMPDFPRIILQSMDFSSIFDAQTIGYKALDKLADAVGNPDICRHFHVDWFLGILDSISKDLNNDRDTRLAAKQLITRLGGWSILEDTLSNTQGDFVHAVDFIADVSSQEASFGAWLVAMVTHEDLVTKLSENPVIPTPTQYPPFLLKRNKPSVSHDEYIAFLRAFVGVACVLAVYAWADSLPDKHCRERALGIIRLWQGIDGYREILNHLLLLPQMIFRLECMLDEDLPTKVGIDAEQILVGLAQNPQSFLRGRYIKCILTKLQPPHTFITHDERMSLRYSAYIADDGLMGAVEELTQPVEHPPTLKVLRGIRVALAVIEREFNEDGEYNILKEFWKDGSRSFLGCLVDVFLEISNELGKHFTVSPPPVATNGSIAWLFATCDDLLRLIDRLAPEYPFPGPAIRSLITSVANTFFCSDAVDMIYSQSSPACIAAQETRQVCIDVTRTLATVSPDGRKPGAIIVLRTLLEHGLRCEDRDPAHHLLQVFGLIDYLLPMSDADGDLASLNWTQKIMPSMLKEIWAFCRILDTENKAHFVRRIVGLDETNVGIGEWVLQEELKEVLEVMHILLRDDLNDGFRYVKQYQVANSIRLLLDLASSTSAIASWFVRSIGSEDGLVQTFGIHLRTLLELGFISNSLVRLAELLAAQDAVIEKELHQPLALILLKGCANLELSSSSMASSLQDAHKLFSGISQGDVNTNGVKRELGALLSHLQTSPHASELDVAEALVEILFWFTVSSDSPSVNGISSEALAQVTEKLKQPLSSERKDMLEGALASILIDEDIELLSVPTILSDSLEFSVHALEDLLHTEPPVPSTPPRKPLSQDVLSLVTVSPPTALIRSPAATGLTKTYLNNDFRQLRQTPSARQNTSRLPSMHVDDFESVSPTMSMDALPSTTGMIGITMGPGSPVAGTIPFAASTSDVFPGLGLAPGFQTPM</sequence>